<name>A0A1F5UWY4_FRAXR</name>
<protein>
    <recommendedName>
        <fullName evidence="10">L-threonylcarbamoyladenylate synthase</fullName>
        <ecNumber evidence="3">2.7.7.87</ecNumber>
    </recommendedName>
    <alternativeName>
        <fullName evidence="10">L-threonylcarbamoyladenylate synthase</fullName>
    </alternativeName>
</protein>
<dbReference type="GO" id="GO:0000049">
    <property type="term" value="F:tRNA binding"/>
    <property type="evidence" value="ECO:0007669"/>
    <property type="project" value="TreeGrafter"/>
</dbReference>
<comment type="subcellular location">
    <subcellularLocation>
        <location evidence="1">Cytoplasm</location>
    </subcellularLocation>
</comment>
<organism evidence="13 14">
    <name type="scientific">Fraserbacteria sp. (strain RBG_16_55_9)</name>
    <dbReference type="NCBI Taxonomy" id="1817864"/>
    <lineage>
        <taxon>Bacteria</taxon>
        <taxon>Candidatus Fraseribacteriota</taxon>
    </lineage>
</organism>
<sequence>MPAPIIQLNVECGLSPAESSKIRDIVRDGKILIFPTDTIYGLGCDAFHESAIRRIHEIKGRAPAHPFSVHVASISELEKYVAPLSKRERILMERLLPGPYTVVLKASAIAPPACVSSEGKIGLRVPNSRSFQLVYEASGRPVVGTSVNRTGQPPLAQVEEIIREFSEHVHLIIATVEPMTQKSSSVIDITFDPPRVLRGRMPEGLP</sequence>
<dbReference type="Gene3D" id="3.90.870.10">
    <property type="entry name" value="DHBP synthase"/>
    <property type="match status" value="1"/>
</dbReference>
<proteinExistence type="inferred from homology"/>
<dbReference type="PANTHER" id="PTHR17490:SF16">
    <property type="entry name" value="THREONYLCARBAMOYL-AMP SYNTHASE"/>
    <property type="match status" value="1"/>
</dbReference>
<dbReference type="Pfam" id="PF01300">
    <property type="entry name" value="Sua5_yciO_yrdC"/>
    <property type="match status" value="1"/>
</dbReference>
<evidence type="ECO:0000256" key="5">
    <source>
        <dbReference type="ARBA" id="ARBA00022679"/>
    </source>
</evidence>
<evidence type="ECO:0000256" key="11">
    <source>
        <dbReference type="ARBA" id="ARBA00048366"/>
    </source>
</evidence>
<reference evidence="13 14" key="1">
    <citation type="journal article" date="2016" name="Nat. Commun.">
        <title>Thousands of microbial genomes shed light on interconnected biogeochemical processes in an aquifer system.</title>
        <authorList>
            <person name="Anantharaman K."/>
            <person name="Brown C.T."/>
            <person name="Hug L.A."/>
            <person name="Sharon I."/>
            <person name="Castelle C.J."/>
            <person name="Probst A.J."/>
            <person name="Thomas B.C."/>
            <person name="Singh A."/>
            <person name="Wilkins M.J."/>
            <person name="Karaoz U."/>
            <person name="Brodie E.L."/>
            <person name="Williams K.H."/>
            <person name="Hubbard S.S."/>
            <person name="Banfield J.F."/>
        </authorList>
    </citation>
    <scope>NUCLEOTIDE SEQUENCE [LARGE SCALE GENOMIC DNA]</scope>
    <source>
        <strain evidence="14">RBG_16_55_9</strain>
    </source>
</reference>
<dbReference type="AlphaFoldDB" id="A0A1F5UWY4"/>
<dbReference type="NCBIfam" id="TIGR00057">
    <property type="entry name" value="L-threonylcarbamoyladenylate synthase"/>
    <property type="match status" value="1"/>
</dbReference>
<evidence type="ECO:0000256" key="2">
    <source>
        <dbReference type="ARBA" id="ARBA00007663"/>
    </source>
</evidence>
<dbReference type="InterPro" id="IPR006070">
    <property type="entry name" value="Sua5-like_dom"/>
</dbReference>
<evidence type="ECO:0000256" key="3">
    <source>
        <dbReference type="ARBA" id="ARBA00012584"/>
    </source>
</evidence>
<comment type="similarity">
    <text evidence="2">Belongs to the SUA5 family.</text>
</comment>
<evidence type="ECO:0000256" key="7">
    <source>
        <dbReference type="ARBA" id="ARBA00022695"/>
    </source>
</evidence>
<dbReference type="InterPro" id="IPR017945">
    <property type="entry name" value="DHBP_synth_RibB-like_a/b_dom"/>
</dbReference>
<evidence type="ECO:0000259" key="12">
    <source>
        <dbReference type="PROSITE" id="PS51163"/>
    </source>
</evidence>
<dbReference type="InterPro" id="IPR050156">
    <property type="entry name" value="TC-AMP_synthase_SUA5"/>
</dbReference>
<keyword evidence="5" id="KW-0808">Transferase</keyword>
<dbReference type="GO" id="GO:0005524">
    <property type="term" value="F:ATP binding"/>
    <property type="evidence" value="ECO:0007669"/>
    <property type="project" value="UniProtKB-KW"/>
</dbReference>
<accession>A0A1F5UWY4</accession>
<keyword evidence="6" id="KW-0819">tRNA processing</keyword>
<evidence type="ECO:0000256" key="10">
    <source>
        <dbReference type="ARBA" id="ARBA00029774"/>
    </source>
</evidence>
<comment type="caution">
    <text evidence="13">The sequence shown here is derived from an EMBL/GenBank/DDBJ whole genome shotgun (WGS) entry which is preliminary data.</text>
</comment>
<evidence type="ECO:0000256" key="8">
    <source>
        <dbReference type="ARBA" id="ARBA00022741"/>
    </source>
</evidence>
<evidence type="ECO:0000256" key="6">
    <source>
        <dbReference type="ARBA" id="ARBA00022694"/>
    </source>
</evidence>
<dbReference type="GO" id="GO:0008033">
    <property type="term" value="P:tRNA processing"/>
    <property type="evidence" value="ECO:0007669"/>
    <property type="project" value="UniProtKB-KW"/>
</dbReference>
<dbReference type="EC" id="2.7.7.87" evidence="3"/>
<comment type="catalytic activity">
    <reaction evidence="11">
        <text>L-threonine + hydrogencarbonate + ATP = L-threonylcarbamoyladenylate + diphosphate + H2O</text>
        <dbReference type="Rhea" id="RHEA:36407"/>
        <dbReference type="ChEBI" id="CHEBI:15377"/>
        <dbReference type="ChEBI" id="CHEBI:17544"/>
        <dbReference type="ChEBI" id="CHEBI:30616"/>
        <dbReference type="ChEBI" id="CHEBI:33019"/>
        <dbReference type="ChEBI" id="CHEBI:57926"/>
        <dbReference type="ChEBI" id="CHEBI:73682"/>
        <dbReference type="EC" id="2.7.7.87"/>
    </reaction>
</comment>
<evidence type="ECO:0000313" key="13">
    <source>
        <dbReference type="EMBL" id="OGF55679.1"/>
    </source>
</evidence>
<dbReference type="PANTHER" id="PTHR17490">
    <property type="entry name" value="SUA5"/>
    <property type="match status" value="1"/>
</dbReference>
<dbReference type="GO" id="GO:0006450">
    <property type="term" value="P:regulation of translational fidelity"/>
    <property type="evidence" value="ECO:0007669"/>
    <property type="project" value="TreeGrafter"/>
</dbReference>
<dbReference type="Proteomes" id="UP000179157">
    <property type="component" value="Unassembled WGS sequence"/>
</dbReference>
<evidence type="ECO:0000256" key="4">
    <source>
        <dbReference type="ARBA" id="ARBA00022490"/>
    </source>
</evidence>
<evidence type="ECO:0000313" key="14">
    <source>
        <dbReference type="Proteomes" id="UP000179157"/>
    </source>
</evidence>
<dbReference type="GO" id="GO:0003725">
    <property type="term" value="F:double-stranded RNA binding"/>
    <property type="evidence" value="ECO:0007669"/>
    <property type="project" value="InterPro"/>
</dbReference>
<dbReference type="EMBL" id="MFGX01000051">
    <property type="protein sequence ID" value="OGF55679.1"/>
    <property type="molecule type" value="Genomic_DNA"/>
</dbReference>
<dbReference type="GO" id="GO:0061710">
    <property type="term" value="F:L-threonylcarbamoyladenylate synthase"/>
    <property type="evidence" value="ECO:0007669"/>
    <property type="project" value="UniProtKB-EC"/>
</dbReference>
<dbReference type="STRING" id="1817864.A2Z21_01640"/>
<keyword evidence="8" id="KW-0547">Nucleotide-binding</keyword>
<keyword evidence="7" id="KW-0548">Nucleotidyltransferase</keyword>
<keyword evidence="9" id="KW-0067">ATP-binding</keyword>
<gene>
    <name evidence="13" type="ORF">A2Z21_01640</name>
</gene>
<dbReference type="PROSITE" id="PS51163">
    <property type="entry name" value="YRDC"/>
    <property type="match status" value="1"/>
</dbReference>
<dbReference type="GO" id="GO:0005737">
    <property type="term" value="C:cytoplasm"/>
    <property type="evidence" value="ECO:0007669"/>
    <property type="project" value="UniProtKB-SubCell"/>
</dbReference>
<keyword evidence="4" id="KW-0963">Cytoplasm</keyword>
<evidence type="ECO:0000256" key="1">
    <source>
        <dbReference type="ARBA" id="ARBA00004496"/>
    </source>
</evidence>
<feature type="domain" description="YrdC-like" evidence="12">
    <location>
        <begin position="16"/>
        <end position="202"/>
    </location>
</feature>
<dbReference type="SUPFAM" id="SSF55821">
    <property type="entry name" value="YrdC/RibB"/>
    <property type="match status" value="1"/>
</dbReference>
<evidence type="ECO:0000256" key="9">
    <source>
        <dbReference type="ARBA" id="ARBA00022840"/>
    </source>
</evidence>